<accession>A0AAN0RKJ3</accession>
<dbReference type="InterPro" id="IPR027266">
    <property type="entry name" value="TrmE/GcvT-like"/>
</dbReference>
<organism evidence="1 2">
    <name type="scientific">Planktomarina temperata RCA23</name>
    <dbReference type="NCBI Taxonomy" id="666509"/>
    <lineage>
        <taxon>Bacteria</taxon>
        <taxon>Pseudomonadati</taxon>
        <taxon>Pseudomonadota</taxon>
        <taxon>Alphaproteobacteria</taxon>
        <taxon>Rhodobacterales</taxon>
        <taxon>Paracoccaceae</taxon>
        <taxon>Planktomarina</taxon>
    </lineage>
</organism>
<dbReference type="EMBL" id="CP003984">
    <property type="protein sequence ID" value="AII87694.1"/>
    <property type="molecule type" value="Genomic_DNA"/>
</dbReference>
<dbReference type="KEGG" id="ptp:RCA23_c21670"/>
<dbReference type="AlphaFoldDB" id="A0AAN0RKJ3"/>
<dbReference type="RefSeq" id="WP_044050368.1">
    <property type="nucleotide sequence ID" value="NZ_CP003984.1"/>
</dbReference>
<dbReference type="GO" id="GO:0008115">
    <property type="term" value="F:sarcosine oxidase activity"/>
    <property type="evidence" value="ECO:0007669"/>
    <property type="project" value="UniProtKB-EC"/>
</dbReference>
<keyword evidence="1" id="KW-0560">Oxidoreductase</keyword>
<evidence type="ECO:0000313" key="2">
    <source>
        <dbReference type="Proteomes" id="UP000028680"/>
    </source>
</evidence>
<dbReference type="Pfam" id="PF04268">
    <property type="entry name" value="SoxG"/>
    <property type="match status" value="1"/>
</dbReference>
<dbReference type="Proteomes" id="UP000028680">
    <property type="component" value="Chromosome"/>
</dbReference>
<sequence>MVELYETSPAGAGLPLEIGTVSVREVQTPLHLLAPYRGQAVQAAAAFNTQMGLEWPGPNELKRKGGVYALWFDHAHIAVMGTTPSTRLARHAAVTDVGDGWTVLELNGAEVRDVLARLTPLDLRVKQFKTGMSQRSSLMHMQAVISCHGKSRFRVMVFRSMTQTLLHDLTTAMESVAARAHLV</sequence>
<name>A0AAN0RKJ3_9RHOB</name>
<protein>
    <submittedName>
        <fullName evidence="1">Sarcosine oxidase subunit SoxG</fullName>
        <ecNumber evidence="1">1.5.3.1</ecNumber>
    </submittedName>
</protein>
<proteinExistence type="predicted"/>
<evidence type="ECO:0000313" key="1">
    <source>
        <dbReference type="EMBL" id="AII87694.1"/>
    </source>
</evidence>
<dbReference type="Gene3D" id="3.30.1360.120">
    <property type="entry name" value="Probable tRNA modification gtpase trme, domain 1"/>
    <property type="match status" value="1"/>
</dbReference>
<dbReference type="EC" id="1.5.3.1" evidence="1"/>
<dbReference type="InterPro" id="IPR007375">
    <property type="entry name" value="SoxG"/>
</dbReference>
<gene>
    <name evidence="1" type="primary">soxG5</name>
    <name evidence="1" type="ORF">RCA23_c21670</name>
</gene>
<dbReference type="GeneID" id="93368131"/>
<reference evidence="1 2" key="1">
    <citation type="journal article" date="2014" name="ISME J.">
        <title>Adaptation of an abundant Roseobacter RCA organism to pelagic systems revealed by genomic and transcriptomic analyses.</title>
        <authorList>
            <person name="Voget S."/>
            <person name="Wemheuer B."/>
            <person name="Brinkhoff T."/>
            <person name="Vollmers J."/>
            <person name="Dietrich S."/>
            <person name="Giebel H.A."/>
            <person name="Beardsley C."/>
            <person name="Sardemann C."/>
            <person name="Bakenhus I."/>
            <person name="Billerbeck S."/>
            <person name="Daniel R."/>
            <person name="Simon M."/>
        </authorList>
    </citation>
    <scope>NUCLEOTIDE SEQUENCE [LARGE SCALE GENOMIC DNA]</scope>
    <source>
        <strain evidence="1 2">RCA23</strain>
    </source>
</reference>
<dbReference type="SUPFAM" id="SSF103025">
    <property type="entry name" value="Folate-binding domain"/>
    <property type="match status" value="1"/>
</dbReference>
<keyword evidence="2" id="KW-1185">Reference proteome</keyword>